<evidence type="ECO:0000313" key="2">
    <source>
        <dbReference type="EMBL" id="GMF25889.1"/>
    </source>
</evidence>
<feature type="transmembrane region" description="Helical" evidence="1">
    <location>
        <begin position="54"/>
        <end position="79"/>
    </location>
</feature>
<proteinExistence type="predicted"/>
<organism evidence="2 3">
    <name type="scientific">Phytophthora lilii</name>
    <dbReference type="NCBI Taxonomy" id="2077276"/>
    <lineage>
        <taxon>Eukaryota</taxon>
        <taxon>Sar</taxon>
        <taxon>Stramenopiles</taxon>
        <taxon>Oomycota</taxon>
        <taxon>Peronosporomycetes</taxon>
        <taxon>Peronosporales</taxon>
        <taxon>Peronosporaceae</taxon>
        <taxon>Phytophthora</taxon>
    </lineage>
</organism>
<protein>
    <submittedName>
        <fullName evidence="2">Unnamed protein product</fullName>
    </submittedName>
</protein>
<evidence type="ECO:0000256" key="1">
    <source>
        <dbReference type="SAM" id="Phobius"/>
    </source>
</evidence>
<dbReference type="AlphaFoldDB" id="A0A9W6X0T0"/>
<keyword evidence="1" id="KW-1133">Transmembrane helix</keyword>
<name>A0A9W6X0T0_9STRA</name>
<keyword evidence="1" id="KW-0812">Transmembrane</keyword>
<gene>
    <name evidence="2" type="ORF">Plil01_001073500</name>
</gene>
<feature type="transmembrane region" description="Helical" evidence="1">
    <location>
        <begin position="231"/>
        <end position="255"/>
    </location>
</feature>
<comment type="caution">
    <text evidence="2">The sequence shown here is derived from an EMBL/GenBank/DDBJ whole genome shotgun (WGS) entry which is preliminary data.</text>
</comment>
<accession>A0A9W6X0T0</accession>
<sequence>MLRLPWSKQGAIAPTPVVSLAPGKLEGPPRKLSRINYSNDEALKLELKPGMFRLVWVLVITAHMLCAMFLLIFAATYYYLTDPIMGYYVHLWAPETGNLHYELYAMVCASIYFLHLSRMLQLGYYSIRECRLSFKRSKKPTITHIENIATKPAKAGSSYQQQRRDYIMEYRHHIALLVRPAKEAWAALFSQVGLFGVENQHFLTVFIVRELLELSTQTYQAYQFSRFLPRAWLSTLLVSMLLINCWSTLAVQHFLGNKPALERVVALSADAAICMAMSVVVPCLLVAPYANSMDTANSSFKDPDQLYDPVFITRLVLGFQLTFASGLKDFAAKVIPQLALYMALVTIGSLITRPPKQIPVAITTTEQPPRWADDVSFSSYEKPLVGSQTATANSSVETKANYERLAPWKQ</sequence>
<keyword evidence="1" id="KW-0472">Membrane</keyword>
<keyword evidence="3" id="KW-1185">Reference proteome</keyword>
<feature type="transmembrane region" description="Helical" evidence="1">
    <location>
        <begin position="267"/>
        <end position="290"/>
    </location>
</feature>
<feature type="transmembrane region" description="Helical" evidence="1">
    <location>
        <begin position="99"/>
        <end position="116"/>
    </location>
</feature>
<dbReference type="EMBL" id="BSXW01000576">
    <property type="protein sequence ID" value="GMF25889.1"/>
    <property type="molecule type" value="Genomic_DNA"/>
</dbReference>
<evidence type="ECO:0000313" key="3">
    <source>
        <dbReference type="Proteomes" id="UP001165083"/>
    </source>
</evidence>
<reference evidence="2" key="1">
    <citation type="submission" date="2023-04" db="EMBL/GenBank/DDBJ databases">
        <title>Phytophthora lilii NBRC 32176.</title>
        <authorList>
            <person name="Ichikawa N."/>
            <person name="Sato H."/>
            <person name="Tonouchi N."/>
        </authorList>
    </citation>
    <scope>NUCLEOTIDE SEQUENCE</scope>
    <source>
        <strain evidence="2">NBRC 32176</strain>
    </source>
</reference>
<dbReference type="OrthoDB" id="127260at2759"/>
<dbReference type="Proteomes" id="UP001165083">
    <property type="component" value="Unassembled WGS sequence"/>
</dbReference>